<sequence length="294" mass="31464">MLTTFDRASVHAPTSVSRLRLRSAALACMAALALAGCGGGDDTTQTDTTTDSGAEASVERAGPSGHWIIDQDYNGFRLIYDCTDRTALHYRYTLQADTGSTARPSSFTFDPTLPAGCLQQTSTASYESVHPGYDRGHLVMSNHMDSDSALIRRANYMSNIVPQVSGFNRGIWLEAETVAECYRDLAPVQVYGGVVHGDTASDTNDFYLSSHGIRTPEFLWKALITTDPATGAGKAIAWLIPNTTGLGALDRYIVSIAELEQRLGAASVRISASAALKAMKPQTTWALPSGCSVD</sequence>
<feature type="chain" id="PRO_5047183024" evidence="2">
    <location>
        <begin position="36"/>
        <end position="294"/>
    </location>
</feature>
<name>A0ABV2IKP6_9BURK</name>
<comment type="caution">
    <text evidence="5">The sequence shown here is derived from an EMBL/GenBank/DDBJ whole genome shotgun (WGS) entry which is preliminary data.</text>
</comment>
<dbReference type="SMART" id="SM00477">
    <property type="entry name" value="NUC"/>
    <property type="match status" value="1"/>
</dbReference>
<evidence type="ECO:0000313" key="6">
    <source>
        <dbReference type="Proteomes" id="UP001549111"/>
    </source>
</evidence>
<keyword evidence="5" id="KW-0540">Nuclease</keyword>
<dbReference type="GO" id="GO:0004519">
    <property type="term" value="F:endonuclease activity"/>
    <property type="evidence" value="ECO:0007669"/>
    <property type="project" value="UniProtKB-KW"/>
</dbReference>
<dbReference type="RefSeq" id="WP_219340855.1">
    <property type="nucleotide sequence ID" value="NZ_CP035708.1"/>
</dbReference>
<dbReference type="PANTHER" id="PTHR13966">
    <property type="entry name" value="ENDONUCLEASE RELATED"/>
    <property type="match status" value="1"/>
</dbReference>
<feature type="domain" description="DNA/RNA non-specific endonuclease/pyrophosphatase/phosphodiesterase" evidence="4">
    <location>
        <begin position="72"/>
        <end position="279"/>
    </location>
</feature>
<dbReference type="Proteomes" id="UP001549111">
    <property type="component" value="Unassembled WGS sequence"/>
</dbReference>
<reference evidence="5 6" key="1">
    <citation type="submission" date="2024-06" db="EMBL/GenBank/DDBJ databases">
        <title>Genomic Encyclopedia of Type Strains, Phase IV (KMG-IV): sequencing the most valuable type-strain genomes for metagenomic binning, comparative biology and taxonomic classification.</title>
        <authorList>
            <person name="Goeker M."/>
        </authorList>
    </citation>
    <scope>NUCLEOTIDE SEQUENCE [LARGE SCALE GENOMIC DNA]</scope>
    <source>
        <strain evidence="5 6">D-501</strain>
    </source>
</reference>
<evidence type="ECO:0000259" key="4">
    <source>
        <dbReference type="SMART" id="SM00892"/>
    </source>
</evidence>
<dbReference type="InterPro" id="IPR001604">
    <property type="entry name" value="Endo_G_ENPP1-like_dom"/>
</dbReference>
<evidence type="ECO:0000259" key="3">
    <source>
        <dbReference type="SMART" id="SM00477"/>
    </source>
</evidence>
<evidence type="ECO:0000256" key="2">
    <source>
        <dbReference type="SAM" id="SignalP"/>
    </source>
</evidence>
<organism evidence="5 6">
    <name type="scientific">Sphaerotilus sulfidivorans</name>
    <dbReference type="NCBI Taxonomy" id="639200"/>
    <lineage>
        <taxon>Bacteria</taxon>
        <taxon>Pseudomonadati</taxon>
        <taxon>Pseudomonadota</taxon>
        <taxon>Betaproteobacteria</taxon>
        <taxon>Burkholderiales</taxon>
        <taxon>Sphaerotilaceae</taxon>
        <taxon>Sphaerotilus</taxon>
    </lineage>
</organism>
<accession>A0ABV2IKP6</accession>
<feature type="signal peptide" evidence="2">
    <location>
        <begin position="1"/>
        <end position="35"/>
    </location>
</feature>
<protein>
    <submittedName>
        <fullName evidence="5">Endonuclease G</fullName>
    </submittedName>
</protein>
<evidence type="ECO:0000256" key="1">
    <source>
        <dbReference type="SAM" id="MobiDB-lite"/>
    </source>
</evidence>
<feature type="domain" description="ENPP1-3/EXOG-like endonuclease/phosphodiesterase" evidence="3">
    <location>
        <begin position="73"/>
        <end position="274"/>
    </location>
</feature>
<dbReference type="EMBL" id="JBEPLS010000002">
    <property type="protein sequence ID" value="MET3602762.1"/>
    <property type="molecule type" value="Genomic_DNA"/>
</dbReference>
<dbReference type="InterPro" id="IPR040255">
    <property type="entry name" value="Non-specific_endonuclease"/>
</dbReference>
<dbReference type="Pfam" id="PF01223">
    <property type="entry name" value="Endonuclease_NS"/>
    <property type="match status" value="1"/>
</dbReference>
<feature type="compositionally biased region" description="Low complexity" evidence="1">
    <location>
        <begin position="42"/>
        <end position="51"/>
    </location>
</feature>
<keyword evidence="6" id="KW-1185">Reference proteome</keyword>
<gene>
    <name evidence="5" type="ORF">ABIC99_000546</name>
</gene>
<dbReference type="InterPro" id="IPR020821">
    <property type="entry name" value="ENPP1-3/EXOG-like_nuc-like"/>
</dbReference>
<proteinExistence type="predicted"/>
<feature type="region of interest" description="Disordered" evidence="1">
    <location>
        <begin position="41"/>
        <end position="60"/>
    </location>
</feature>
<dbReference type="PANTHER" id="PTHR13966:SF5">
    <property type="entry name" value="ENDONUCLEASE G, MITOCHONDRIAL"/>
    <property type="match status" value="1"/>
</dbReference>
<dbReference type="SMART" id="SM00892">
    <property type="entry name" value="Endonuclease_NS"/>
    <property type="match status" value="1"/>
</dbReference>
<keyword evidence="2" id="KW-0732">Signal</keyword>
<keyword evidence="5" id="KW-0378">Hydrolase</keyword>
<keyword evidence="5" id="KW-0255">Endonuclease</keyword>
<evidence type="ECO:0000313" key="5">
    <source>
        <dbReference type="EMBL" id="MET3602762.1"/>
    </source>
</evidence>